<dbReference type="PANTHER" id="PTHR34815">
    <property type="entry name" value="LYSINE ACETYLTRANSFERASE"/>
    <property type="match status" value="1"/>
</dbReference>
<dbReference type="InterPro" id="IPR016181">
    <property type="entry name" value="Acyl_CoA_acyltransferase"/>
</dbReference>
<dbReference type="Proteomes" id="UP000036947">
    <property type="component" value="Unassembled WGS sequence"/>
</dbReference>
<protein>
    <submittedName>
        <fullName evidence="2">Lysine acetyltransferase</fullName>
    </submittedName>
</protein>
<organism evidence="2 3">
    <name type="scientific">Tolypocladium ophioglossoides (strain CBS 100239)</name>
    <name type="common">Snaketongue truffleclub</name>
    <name type="synonym">Elaphocordyceps ophioglossoides</name>
    <dbReference type="NCBI Taxonomy" id="1163406"/>
    <lineage>
        <taxon>Eukaryota</taxon>
        <taxon>Fungi</taxon>
        <taxon>Dikarya</taxon>
        <taxon>Ascomycota</taxon>
        <taxon>Pezizomycotina</taxon>
        <taxon>Sordariomycetes</taxon>
        <taxon>Hypocreomycetidae</taxon>
        <taxon>Hypocreales</taxon>
        <taxon>Ophiocordycipitaceae</taxon>
        <taxon>Tolypocladium</taxon>
    </lineage>
</organism>
<evidence type="ECO:0000313" key="3">
    <source>
        <dbReference type="Proteomes" id="UP000036947"/>
    </source>
</evidence>
<keyword evidence="3" id="KW-1185">Reference proteome</keyword>
<sequence>MALPDASSASSASSASLILTHPSADEQMRHLLTVPLARDGGISQWILTDSAVPLAERPVLSSCETLRKRALVRGRDGQVRDVWAHGVASGFTYPEFRCRGYASKMLALFGERLARQEAEKAGEAAFSVLFSDIGKKYYAALGWMPYESAHLSFPVKPTTAAAEPSNAVKPILDADLPAIAQLDEELLRKKLSGAPADPAKTRVAIIPDLDTLQWHLARQAFMSNHLFSKAPTVHGASYTPPGASGSRVWGYWARIQHGGKGRPEINVLNFLRFVVEDDGASDGELSKAIRAIVGVAQHEAKEWLCTKINMWNPNERTKKLIADMKDLEAQYVVRESDSIPSLRWFGDGSVADVEWVANEKYEWC</sequence>
<dbReference type="STRING" id="1163406.A0A0L0NFZ3"/>
<keyword evidence="2" id="KW-0808">Transferase</keyword>
<name>A0A0L0NFZ3_TOLOC</name>
<dbReference type="Gene3D" id="3.40.630.30">
    <property type="match status" value="1"/>
</dbReference>
<dbReference type="EMBL" id="LFRF01000004">
    <property type="protein sequence ID" value="KND92968.1"/>
    <property type="molecule type" value="Genomic_DNA"/>
</dbReference>
<dbReference type="GO" id="GO:0016740">
    <property type="term" value="F:transferase activity"/>
    <property type="evidence" value="ECO:0007669"/>
    <property type="project" value="UniProtKB-KW"/>
</dbReference>
<comment type="caution">
    <text evidence="2">The sequence shown here is derived from an EMBL/GenBank/DDBJ whole genome shotgun (WGS) entry which is preliminary data.</text>
</comment>
<feature type="domain" description="LYC1 C-terminal" evidence="1">
    <location>
        <begin position="150"/>
        <end position="364"/>
    </location>
</feature>
<dbReference type="InterPro" id="IPR055100">
    <property type="entry name" value="GNAT_LYC1-like"/>
</dbReference>
<accession>A0A0L0NFZ3</accession>
<gene>
    <name evidence="2" type="ORF">TOPH_02462</name>
</gene>
<dbReference type="Pfam" id="PF22998">
    <property type="entry name" value="GNAT_LYC1-like"/>
    <property type="match status" value="1"/>
</dbReference>
<dbReference type="OrthoDB" id="2020070at2759"/>
<reference evidence="2 3" key="1">
    <citation type="journal article" date="2015" name="BMC Genomics">
        <title>The genome of the truffle-parasite Tolypocladium ophioglossoides and the evolution of antifungal peptaibiotics.</title>
        <authorList>
            <person name="Quandt C.A."/>
            <person name="Bushley K.E."/>
            <person name="Spatafora J.W."/>
        </authorList>
    </citation>
    <scope>NUCLEOTIDE SEQUENCE [LARGE SCALE GENOMIC DNA]</scope>
    <source>
        <strain evidence="2 3">CBS 100239</strain>
    </source>
</reference>
<dbReference type="InterPro" id="IPR053013">
    <property type="entry name" value="LAT"/>
</dbReference>
<evidence type="ECO:0000313" key="2">
    <source>
        <dbReference type="EMBL" id="KND92968.1"/>
    </source>
</evidence>
<dbReference type="SUPFAM" id="SSF55729">
    <property type="entry name" value="Acyl-CoA N-acyltransferases (Nat)"/>
    <property type="match status" value="1"/>
</dbReference>
<proteinExistence type="predicted"/>
<evidence type="ECO:0000259" key="1">
    <source>
        <dbReference type="Pfam" id="PF22998"/>
    </source>
</evidence>
<dbReference type="AlphaFoldDB" id="A0A0L0NFZ3"/>
<dbReference type="PANTHER" id="PTHR34815:SF4">
    <property type="entry name" value="N-ACETYLTRANSFERASE DOMAIN-CONTAINING PROTEIN"/>
    <property type="match status" value="1"/>
</dbReference>